<dbReference type="SMART" id="SM00421">
    <property type="entry name" value="HTH_LUXR"/>
    <property type="match status" value="1"/>
</dbReference>
<dbReference type="GO" id="GO:0006355">
    <property type="term" value="P:regulation of DNA-templated transcription"/>
    <property type="evidence" value="ECO:0007669"/>
    <property type="project" value="InterPro"/>
</dbReference>
<keyword evidence="3" id="KW-0804">Transcription</keyword>
<dbReference type="Gene3D" id="3.40.190.10">
    <property type="entry name" value="Periplasmic binding protein-like II"/>
    <property type="match status" value="1"/>
</dbReference>
<accession>A0A3D9BSQ6</accession>
<evidence type="ECO:0000259" key="5">
    <source>
        <dbReference type="PROSITE" id="PS50043"/>
    </source>
</evidence>
<feature type="region of interest" description="Disordered" evidence="4">
    <location>
        <begin position="1"/>
        <end position="29"/>
    </location>
</feature>
<dbReference type="GO" id="GO:0003677">
    <property type="term" value="F:DNA binding"/>
    <property type="evidence" value="ECO:0007669"/>
    <property type="project" value="UniProtKB-KW"/>
</dbReference>
<dbReference type="PROSITE" id="PS50043">
    <property type="entry name" value="HTH_LUXR_2"/>
    <property type="match status" value="1"/>
</dbReference>
<dbReference type="SUPFAM" id="SSF46894">
    <property type="entry name" value="C-terminal effector domain of the bipartite response regulators"/>
    <property type="match status" value="1"/>
</dbReference>
<dbReference type="AlphaFoldDB" id="A0A3D9BSQ6"/>
<feature type="domain" description="HTH luxR-type" evidence="5">
    <location>
        <begin position="368"/>
        <end position="433"/>
    </location>
</feature>
<dbReference type="CDD" id="cd06170">
    <property type="entry name" value="LuxR_C_like"/>
    <property type="match status" value="1"/>
</dbReference>
<dbReference type="Pfam" id="PF12974">
    <property type="entry name" value="Phosphonate-bd"/>
    <property type="match status" value="1"/>
</dbReference>
<dbReference type="SUPFAM" id="SSF53850">
    <property type="entry name" value="Periplasmic binding protein-like II"/>
    <property type="match status" value="1"/>
</dbReference>
<evidence type="ECO:0000256" key="2">
    <source>
        <dbReference type="ARBA" id="ARBA00023125"/>
    </source>
</evidence>
<proteinExistence type="predicted"/>
<dbReference type="Pfam" id="PF00196">
    <property type="entry name" value="GerE"/>
    <property type="match status" value="1"/>
</dbReference>
<dbReference type="InterPro" id="IPR016032">
    <property type="entry name" value="Sig_transdc_resp-reg_C-effctor"/>
</dbReference>
<keyword evidence="2" id="KW-0238">DNA-binding</keyword>
<dbReference type="PANTHER" id="PTHR44688:SF16">
    <property type="entry name" value="DNA-BINDING TRANSCRIPTIONAL ACTIVATOR DEVR_DOSR"/>
    <property type="match status" value="1"/>
</dbReference>
<evidence type="ECO:0000256" key="4">
    <source>
        <dbReference type="SAM" id="MobiDB-lite"/>
    </source>
</evidence>
<dbReference type="Proteomes" id="UP000257131">
    <property type="component" value="Unassembled WGS sequence"/>
</dbReference>
<evidence type="ECO:0000256" key="3">
    <source>
        <dbReference type="ARBA" id="ARBA00023163"/>
    </source>
</evidence>
<reference evidence="6 7" key="1">
    <citation type="journal article" date="2017" name="Int. J. Syst. Evol. Microbiol.">
        <title>Rhodosalinus sediminis gen. nov., sp. nov., isolated from marine saltern.</title>
        <authorList>
            <person name="Guo L.Y."/>
            <person name="Ling S.K."/>
            <person name="Li C.M."/>
            <person name="Chen G.J."/>
            <person name="Du Z.J."/>
        </authorList>
    </citation>
    <scope>NUCLEOTIDE SEQUENCE [LARGE SCALE GENOMIC DNA]</scope>
    <source>
        <strain evidence="6 7">WDN1C137</strain>
    </source>
</reference>
<keyword evidence="7" id="KW-1185">Reference proteome</keyword>
<dbReference type="EMBL" id="QOHR01000011">
    <property type="protein sequence ID" value="REC56472.1"/>
    <property type="molecule type" value="Genomic_DNA"/>
</dbReference>
<organism evidence="6 7">
    <name type="scientific">Rhodosalinus sediminis</name>
    <dbReference type="NCBI Taxonomy" id="1940533"/>
    <lineage>
        <taxon>Bacteria</taxon>
        <taxon>Pseudomonadati</taxon>
        <taxon>Pseudomonadota</taxon>
        <taxon>Alphaproteobacteria</taxon>
        <taxon>Rhodobacterales</taxon>
        <taxon>Paracoccaceae</taxon>
        <taxon>Rhodosalinus</taxon>
    </lineage>
</organism>
<dbReference type="Gene3D" id="1.10.10.10">
    <property type="entry name" value="Winged helix-like DNA-binding domain superfamily/Winged helix DNA-binding domain"/>
    <property type="match status" value="1"/>
</dbReference>
<dbReference type="PROSITE" id="PS00622">
    <property type="entry name" value="HTH_LUXR_1"/>
    <property type="match status" value="1"/>
</dbReference>
<dbReference type="InterPro" id="IPR000792">
    <property type="entry name" value="Tscrpt_reg_LuxR_C"/>
</dbReference>
<name>A0A3D9BSQ6_9RHOB</name>
<dbReference type="PANTHER" id="PTHR44688">
    <property type="entry name" value="DNA-BINDING TRANSCRIPTIONAL ACTIVATOR DEVR_DOSR"/>
    <property type="match status" value="1"/>
</dbReference>
<gene>
    <name evidence="6" type="ORF">DRV84_09345</name>
</gene>
<comment type="caution">
    <text evidence="6">The sequence shown here is derived from an EMBL/GenBank/DDBJ whole genome shotgun (WGS) entry which is preliminary data.</text>
</comment>
<evidence type="ECO:0000313" key="7">
    <source>
        <dbReference type="Proteomes" id="UP000257131"/>
    </source>
</evidence>
<evidence type="ECO:0000313" key="6">
    <source>
        <dbReference type="EMBL" id="REC56472.1"/>
    </source>
</evidence>
<keyword evidence="1" id="KW-0805">Transcription regulation</keyword>
<sequence>MGQRRPDPGGGRGRLNEATQTRRARTGSRPRRILPALCAALVAWPLSAQTPEFGAGVQRPAEVRIGVLAHRGWGREAAAWDPLAAYLEARLPGRSVRLVPVTLSSAGPLIDRGGLHFLITNPGHYVALDREHRLSPIATRLRRLSDGRRATEFGSALVVRADSPLETLEDTAGARAAAVDPRAFGGYRLAWRALTERGVDPARDFAELAFLGFPQDRIVEAVLQGEADLGIVRSGLLERMEAEGAVPEGALRVLNANVTYTYPDAVSTRLYPEWPFLAMAGTERALRDRVAVALLSAGPELAVRWSAPVSYRDARVLHAGFAAPPPPDAPPGRAWIAGTAALAALLALAALWRGRPVRRVAPAPPEAGADPMAGLTRRERQVLDRIAEGGSTKEIAQALGISPKTVEFHRSNLLKKFDARNSAQLVATLRARGAATASSAT</sequence>
<dbReference type="PRINTS" id="PR00038">
    <property type="entry name" value="HTHLUXR"/>
</dbReference>
<dbReference type="InterPro" id="IPR036388">
    <property type="entry name" value="WH-like_DNA-bd_sf"/>
</dbReference>
<dbReference type="RefSeq" id="WP_115979635.1">
    <property type="nucleotide sequence ID" value="NZ_QOHR01000011.1"/>
</dbReference>
<evidence type="ECO:0000256" key="1">
    <source>
        <dbReference type="ARBA" id="ARBA00023015"/>
    </source>
</evidence>
<protein>
    <recommendedName>
        <fullName evidence="5">HTH luxR-type domain-containing protein</fullName>
    </recommendedName>
</protein>